<evidence type="ECO:0000313" key="8">
    <source>
        <dbReference type="EMBL" id="MBO1902207.1"/>
    </source>
</evidence>
<evidence type="ECO:0000313" key="9">
    <source>
        <dbReference type="Proteomes" id="UP000664382"/>
    </source>
</evidence>
<comment type="catalytic activity">
    <reaction evidence="1">
        <text>(2S,3S)-2-methylcitrate = 2-methyl-cis-aconitate + H2O</text>
        <dbReference type="Rhea" id="RHEA:17725"/>
        <dbReference type="ChEBI" id="CHEBI:15377"/>
        <dbReference type="ChEBI" id="CHEBI:57872"/>
        <dbReference type="ChEBI" id="CHEBI:58853"/>
        <dbReference type="EC" id="4.2.1.79"/>
    </reaction>
</comment>
<dbReference type="InterPro" id="IPR045336">
    <property type="entry name" value="MmgE_PrpD_N"/>
</dbReference>
<comment type="similarity">
    <text evidence="2">Belongs to the PrpD family.</text>
</comment>
<dbReference type="InterPro" id="IPR005656">
    <property type="entry name" value="MmgE_PrpD"/>
</dbReference>
<dbReference type="PANTHER" id="PTHR16943:SF8">
    <property type="entry name" value="2-METHYLCITRATE DEHYDRATASE"/>
    <property type="match status" value="1"/>
</dbReference>
<evidence type="ECO:0000259" key="7">
    <source>
        <dbReference type="Pfam" id="PF19305"/>
    </source>
</evidence>
<dbReference type="AlphaFoldDB" id="A0A939MNS9"/>
<dbReference type="InterPro" id="IPR036148">
    <property type="entry name" value="MmgE/PrpD_sf"/>
</dbReference>
<dbReference type="FunFam" id="1.10.4100.10:FF:000003">
    <property type="entry name" value="2-methylcitrate dehydratase 1"/>
    <property type="match status" value="1"/>
</dbReference>
<organism evidence="8 9">
    <name type="scientific">Leucobacter weissii</name>
    <dbReference type="NCBI Taxonomy" id="1983706"/>
    <lineage>
        <taxon>Bacteria</taxon>
        <taxon>Bacillati</taxon>
        <taxon>Actinomycetota</taxon>
        <taxon>Actinomycetes</taxon>
        <taxon>Micrococcales</taxon>
        <taxon>Microbacteriaceae</taxon>
        <taxon>Leucobacter</taxon>
    </lineage>
</organism>
<dbReference type="Gene3D" id="1.10.4100.10">
    <property type="entry name" value="2-methylcitrate dehydratase PrpD"/>
    <property type="match status" value="1"/>
</dbReference>
<dbReference type="GO" id="GO:0047547">
    <property type="term" value="F:2-methylcitrate dehydratase activity"/>
    <property type="evidence" value="ECO:0007669"/>
    <property type="project" value="UniProtKB-EC"/>
</dbReference>
<feature type="domain" description="MmgE/PrpD N-terminal" evidence="6">
    <location>
        <begin position="36"/>
        <end position="288"/>
    </location>
</feature>
<dbReference type="PANTHER" id="PTHR16943">
    <property type="entry name" value="2-METHYLCITRATE DEHYDRATASE-RELATED"/>
    <property type="match status" value="1"/>
</dbReference>
<evidence type="ECO:0000259" key="6">
    <source>
        <dbReference type="Pfam" id="PF03972"/>
    </source>
</evidence>
<proteinExistence type="inferred from homology"/>
<dbReference type="InterPro" id="IPR045337">
    <property type="entry name" value="MmgE_PrpD_C"/>
</dbReference>
<protein>
    <recommendedName>
        <fullName evidence="4">2-methylcitrate dehydratase</fullName>
        <ecNumber evidence="4">4.2.1.79</ecNumber>
    </recommendedName>
</protein>
<dbReference type="SUPFAM" id="SSF103378">
    <property type="entry name" value="2-methylcitrate dehydratase PrpD"/>
    <property type="match status" value="1"/>
</dbReference>
<evidence type="ECO:0000256" key="3">
    <source>
        <dbReference type="ARBA" id="ARBA00011245"/>
    </source>
</evidence>
<evidence type="ECO:0000256" key="1">
    <source>
        <dbReference type="ARBA" id="ARBA00000096"/>
    </source>
</evidence>
<dbReference type="Pfam" id="PF19305">
    <property type="entry name" value="MmgE_PrpD_C"/>
    <property type="match status" value="1"/>
</dbReference>
<name>A0A939MNS9_9MICO</name>
<keyword evidence="5" id="KW-0456">Lyase</keyword>
<comment type="caution">
    <text evidence="8">The sequence shown here is derived from an EMBL/GenBank/DDBJ whole genome shotgun (WGS) entry which is preliminary data.</text>
</comment>
<dbReference type="EMBL" id="JAGDYM010000010">
    <property type="protein sequence ID" value="MBO1902207.1"/>
    <property type="molecule type" value="Genomic_DNA"/>
</dbReference>
<comment type="subunit">
    <text evidence="3">Monomer.</text>
</comment>
<dbReference type="RefSeq" id="WP_208097962.1">
    <property type="nucleotide sequence ID" value="NZ_JAGDYM010000010.1"/>
</dbReference>
<gene>
    <name evidence="8" type="ORF">J4H92_09640</name>
</gene>
<reference evidence="8" key="1">
    <citation type="submission" date="2021-03" db="EMBL/GenBank/DDBJ databases">
        <title>Leucobacter chromiisoli sp. nov., isolated from chromium-containing soil of chemical plant.</title>
        <authorList>
            <person name="Xu Z."/>
        </authorList>
    </citation>
    <scope>NUCLEOTIDE SEQUENCE</scope>
    <source>
        <strain evidence="8">S27</strain>
    </source>
</reference>
<dbReference type="InterPro" id="IPR042183">
    <property type="entry name" value="MmgE/PrpD_sf_1"/>
</dbReference>
<evidence type="ECO:0000256" key="2">
    <source>
        <dbReference type="ARBA" id="ARBA00006174"/>
    </source>
</evidence>
<evidence type="ECO:0000256" key="4">
    <source>
        <dbReference type="ARBA" id="ARBA00013124"/>
    </source>
</evidence>
<evidence type="ECO:0000256" key="5">
    <source>
        <dbReference type="ARBA" id="ARBA00023239"/>
    </source>
</evidence>
<sequence length="528" mass="56584">MNESHTVSAGTAVPGGTVEVHAVRAYRSDERLPRSEQLAWKLAEVAADDAPLDPAAVEMAVNRVIDNAAVAAASLVRAAPSAARQQAEQHPPSAGGSGSSVFGLASGAAHSPEWAAWANGVAVRELDYHDTFLAADYSHPGDNIPPILAVAQHLAAARGLTGADLVRGILTGYEIQIDLVKGICLHEHKIDHVAHLGPSAAAGIGTLLGLGAETVFQAIGQALHTTTATRQSRKGEISSWKAHAPALAGKVAVEAVDRALRGETSPTPIYEGEDGVIAWLLGGPEARYEVPLPVRGAAKRAILDSYTKEHSAEYQAQAWIDLARKLHREHPATADPARVERIVIETSHHTHYVIGSGANDPQKYDPRASRETLDHSIPYIFTVALQDGAWHHERSYAPERASRPDTVALWQKVTTIEGAEWTRRYHSLDISEKAFGGAVEIVLSDGTVIRDRIAVADAHPLGARPFAREQYVQKFRTLADGVLETAEIERFLGLAERLPELAPHELAGLTIQARPGLLDSVPRTAGIF</sequence>
<dbReference type="InterPro" id="IPR042188">
    <property type="entry name" value="MmgE/PrpD_sf_2"/>
</dbReference>
<dbReference type="EC" id="4.2.1.79" evidence="4"/>
<accession>A0A939MNS9</accession>
<dbReference type="Pfam" id="PF03972">
    <property type="entry name" value="MmgE_PrpD_N"/>
    <property type="match status" value="1"/>
</dbReference>
<feature type="domain" description="MmgE/PrpD C-terminal" evidence="7">
    <location>
        <begin position="310"/>
        <end position="494"/>
    </location>
</feature>
<keyword evidence="9" id="KW-1185">Reference proteome</keyword>
<dbReference type="Proteomes" id="UP000664382">
    <property type="component" value="Unassembled WGS sequence"/>
</dbReference>
<dbReference type="Gene3D" id="3.30.1330.120">
    <property type="entry name" value="2-methylcitrate dehydratase PrpD"/>
    <property type="match status" value="1"/>
</dbReference>